<feature type="transmembrane region" description="Helical" evidence="2">
    <location>
        <begin position="167"/>
        <end position="193"/>
    </location>
</feature>
<dbReference type="PANTHER" id="PTHR40465">
    <property type="entry name" value="CHROMOSOME 1, WHOLE GENOME SHOTGUN SEQUENCE"/>
    <property type="match status" value="1"/>
</dbReference>
<proteinExistence type="predicted"/>
<dbReference type="EMBL" id="AP028217">
    <property type="protein sequence ID" value="BEI94224.1"/>
    <property type="molecule type" value="Genomic_DNA"/>
</dbReference>
<dbReference type="RefSeq" id="XP_060459489.1">
    <property type="nucleotide sequence ID" value="XM_060603168.1"/>
</dbReference>
<name>A0AA48L953_9TREE</name>
<evidence type="ECO:0000313" key="4">
    <source>
        <dbReference type="EMBL" id="BEI94224.1"/>
    </source>
</evidence>
<keyword evidence="2" id="KW-0812">Transmembrane</keyword>
<feature type="compositionally biased region" description="Basic and acidic residues" evidence="1">
    <location>
        <begin position="307"/>
        <end position="325"/>
    </location>
</feature>
<gene>
    <name evidence="4" type="ORF">CcaverHIS019_0606830</name>
</gene>
<feature type="transmembrane region" description="Helical" evidence="2">
    <location>
        <begin position="61"/>
        <end position="81"/>
    </location>
</feature>
<feature type="compositionally biased region" description="Polar residues" evidence="1">
    <location>
        <begin position="326"/>
        <end position="335"/>
    </location>
</feature>
<dbReference type="InterPro" id="IPR045339">
    <property type="entry name" value="DUF6534"/>
</dbReference>
<evidence type="ECO:0000256" key="1">
    <source>
        <dbReference type="SAM" id="MobiDB-lite"/>
    </source>
</evidence>
<keyword evidence="5" id="KW-1185">Reference proteome</keyword>
<dbReference type="PANTHER" id="PTHR40465:SF1">
    <property type="entry name" value="DUF6534 DOMAIN-CONTAINING PROTEIN"/>
    <property type="match status" value="1"/>
</dbReference>
<dbReference type="KEGG" id="ccac:CcaHIS019_0606830"/>
<organism evidence="4 5">
    <name type="scientific">Cutaneotrichosporon cavernicola</name>
    <dbReference type="NCBI Taxonomy" id="279322"/>
    <lineage>
        <taxon>Eukaryota</taxon>
        <taxon>Fungi</taxon>
        <taxon>Dikarya</taxon>
        <taxon>Basidiomycota</taxon>
        <taxon>Agaricomycotina</taxon>
        <taxon>Tremellomycetes</taxon>
        <taxon>Trichosporonales</taxon>
        <taxon>Trichosporonaceae</taxon>
        <taxon>Cutaneotrichosporon</taxon>
    </lineage>
</organism>
<feature type="domain" description="DUF6534" evidence="3">
    <location>
        <begin position="179"/>
        <end position="255"/>
    </location>
</feature>
<sequence>MSAIDLNHFPNEEVSRAAVGKYGIACTLAGLLLDTFLFGMFSIELITYLNSKAKDPVWVKALVGAVVAMASLSTAHNWWIVSKFFVHNFGTYSVFLTTGPLAWLAFLDCINMSLCQAFFAYRAYRLCDRNLWIPISVGLCILTGVACTITMTVIYTTLSSVLDTHVILSPSLLWAATTMVANMIITVSILYGLMKKRSGIKSTDNLITRFIRMSLESQAATTAIALILLIDTMCVLLFHSKIYVVGLFYVLNSRHQVVVAEEITMNDTHPLAFSRTQAATIVIEQDTEMHVLRVQPPPAPGLNRNPSKSEEGDTKSQSKSEEGDTKSQSSGTAYSASPHPDHKKVAY</sequence>
<feature type="transmembrane region" description="Helical" evidence="2">
    <location>
        <begin position="101"/>
        <end position="119"/>
    </location>
</feature>
<evidence type="ECO:0000259" key="3">
    <source>
        <dbReference type="Pfam" id="PF20152"/>
    </source>
</evidence>
<feature type="transmembrane region" description="Helical" evidence="2">
    <location>
        <begin position="131"/>
        <end position="155"/>
    </location>
</feature>
<dbReference type="AlphaFoldDB" id="A0AA48L953"/>
<keyword evidence="2" id="KW-0472">Membrane</keyword>
<dbReference type="Pfam" id="PF20152">
    <property type="entry name" value="DUF6534"/>
    <property type="match status" value="1"/>
</dbReference>
<feature type="region of interest" description="Disordered" evidence="1">
    <location>
        <begin position="294"/>
        <end position="347"/>
    </location>
</feature>
<keyword evidence="2" id="KW-1133">Transmembrane helix</keyword>
<evidence type="ECO:0000256" key="2">
    <source>
        <dbReference type="SAM" id="Phobius"/>
    </source>
</evidence>
<evidence type="ECO:0000313" key="5">
    <source>
        <dbReference type="Proteomes" id="UP001233271"/>
    </source>
</evidence>
<reference evidence="4" key="1">
    <citation type="journal article" date="2023" name="BMC Genomics">
        <title>Chromosome-level genome assemblies of Cutaneotrichosporon spp. (Trichosporonales, Basidiomycota) reveal imbalanced evolution between nucleotide sequences and chromosome synteny.</title>
        <authorList>
            <person name="Kobayashi Y."/>
            <person name="Kayamori A."/>
            <person name="Aoki K."/>
            <person name="Shiwa Y."/>
            <person name="Matsutani M."/>
            <person name="Fujita N."/>
            <person name="Sugita T."/>
            <person name="Iwasaki W."/>
            <person name="Tanaka N."/>
            <person name="Takashima M."/>
        </authorList>
    </citation>
    <scope>NUCLEOTIDE SEQUENCE</scope>
    <source>
        <strain evidence="4">HIS019</strain>
    </source>
</reference>
<dbReference type="Proteomes" id="UP001233271">
    <property type="component" value="Chromosome 6"/>
</dbReference>
<accession>A0AA48L953</accession>
<dbReference type="GeneID" id="85498094"/>
<feature type="transmembrane region" description="Helical" evidence="2">
    <location>
        <begin position="219"/>
        <end position="238"/>
    </location>
</feature>
<protein>
    <recommendedName>
        <fullName evidence="3">DUF6534 domain-containing protein</fullName>
    </recommendedName>
</protein>
<feature type="transmembrane region" description="Helical" evidence="2">
    <location>
        <begin position="22"/>
        <end position="49"/>
    </location>
</feature>